<evidence type="ECO:0000313" key="3">
    <source>
        <dbReference type="Proteomes" id="UP000282613"/>
    </source>
</evidence>
<evidence type="ECO:0000313" key="2">
    <source>
        <dbReference type="EMBL" id="VDK22622.1"/>
    </source>
</evidence>
<organism evidence="4">
    <name type="scientific">Taenia asiatica</name>
    <name type="common">Asian tapeworm</name>
    <dbReference type="NCBI Taxonomy" id="60517"/>
    <lineage>
        <taxon>Eukaryota</taxon>
        <taxon>Metazoa</taxon>
        <taxon>Spiralia</taxon>
        <taxon>Lophotrochozoa</taxon>
        <taxon>Platyhelminthes</taxon>
        <taxon>Cestoda</taxon>
        <taxon>Eucestoda</taxon>
        <taxon>Cyclophyllidea</taxon>
        <taxon>Taeniidae</taxon>
        <taxon>Taenia</taxon>
    </lineage>
</organism>
<name>A0A158R6Z3_TAEAS</name>
<proteinExistence type="predicted"/>
<evidence type="ECO:0000313" key="4">
    <source>
        <dbReference type="WBParaSite" id="TASK_0000117501-mRNA-1"/>
    </source>
</evidence>
<dbReference type="EMBL" id="UYRS01000251">
    <property type="protein sequence ID" value="VDK22622.1"/>
    <property type="molecule type" value="Genomic_DNA"/>
</dbReference>
<accession>A0A158R6Z3</accession>
<protein>
    <submittedName>
        <fullName evidence="2 4">Uncharacterized protein</fullName>
    </submittedName>
</protein>
<reference evidence="4" key="1">
    <citation type="submission" date="2016-04" db="UniProtKB">
        <authorList>
            <consortium name="WormBaseParasite"/>
        </authorList>
    </citation>
    <scope>IDENTIFICATION</scope>
</reference>
<sequence length="72" mass="8181">MVGKNGHLGINHDHESAETPCVFRRLPSWYARMASTETDISNSTFRLPMGRHSFRSAATQEEEEEEAEEEGE</sequence>
<gene>
    <name evidence="2" type="ORF">TASK_LOCUS1176</name>
</gene>
<dbReference type="WBParaSite" id="TASK_0000117501-mRNA-1">
    <property type="protein sequence ID" value="TASK_0000117501-mRNA-1"/>
    <property type="gene ID" value="TASK_0000117501"/>
</dbReference>
<keyword evidence="3" id="KW-1185">Reference proteome</keyword>
<evidence type="ECO:0000256" key="1">
    <source>
        <dbReference type="SAM" id="MobiDB-lite"/>
    </source>
</evidence>
<reference evidence="2 3" key="2">
    <citation type="submission" date="2018-11" db="EMBL/GenBank/DDBJ databases">
        <authorList>
            <consortium name="Pathogen Informatics"/>
        </authorList>
    </citation>
    <scope>NUCLEOTIDE SEQUENCE [LARGE SCALE GENOMIC DNA]</scope>
</reference>
<dbReference type="AlphaFoldDB" id="A0A158R6Z3"/>
<feature type="region of interest" description="Disordered" evidence="1">
    <location>
        <begin position="52"/>
        <end position="72"/>
    </location>
</feature>
<dbReference type="Proteomes" id="UP000282613">
    <property type="component" value="Unassembled WGS sequence"/>
</dbReference>
<feature type="compositionally biased region" description="Acidic residues" evidence="1">
    <location>
        <begin position="60"/>
        <end position="72"/>
    </location>
</feature>